<dbReference type="Proteomes" id="UP000050795">
    <property type="component" value="Unassembled WGS sequence"/>
</dbReference>
<evidence type="ECO:0000313" key="1">
    <source>
        <dbReference type="Proteomes" id="UP000050795"/>
    </source>
</evidence>
<dbReference type="WBParaSite" id="TREG1_64870.4">
    <property type="protein sequence ID" value="TREG1_64870.4"/>
    <property type="gene ID" value="TREG1_64870"/>
</dbReference>
<sequence length="71" mass="7703">AGPSRIGQQPDLSECDSLLSVSRTEEINQLTQRVINLSHLQHLSVIAYGKLKNLESSILQGASNSLVCRKG</sequence>
<reference evidence="1" key="1">
    <citation type="submission" date="2022-06" db="EMBL/GenBank/DDBJ databases">
        <authorList>
            <person name="Berger JAMES D."/>
            <person name="Berger JAMES D."/>
        </authorList>
    </citation>
    <scope>NUCLEOTIDE SEQUENCE [LARGE SCALE GENOMIC DNA]</scope>
</reference>
<name>A0AA85K7H8_TRIRE</name>
<evidence type="ECO:0000313" key="2">
    <source>
        <dbReference type="WBParaSite" id="TREG1_64870.4"/>
    </source>
</evidence>
<protein>
    <submittedName>
        <fullName evidence="2">Uncharacterized protein</fullName>
    </submittedName>
</protein>
<proteinExistence type="predicted"/>
<organism evidence="1 2">
    <name type="scientific">Trichobilharzia regenti</name>
    <name type="common">Nasal bird schistosome</name>
    <dbReference type="NCBI Taxonomy" id="157069"/>
    <lineage>
        <taxon>Eukaryota</taxon>
        <taxon>Metazoa</taxon>
        <taxon>Spiralia</taxon>
        <taxon>Lophotrochozoa</taxon>
        <taxon>Platyhelminthes</taxon>
        <taxon>Trematoda</taxon>
        <taxon>Digenea</taxon>
        <taxon>Strigeidida</taxon>
        <taxon>Schistosomatoidea</taxon>
        <taxon>Schistosomatidae</taxon>
        <taxon>Trichobilharzia</taxon>
    </lineage>
</organism>
<accession>A0AA85K7H8</accession>
<keyword evidence="1" id="KW-1185">Reference proteome</keyword>
<dbReference type="AlphaFoldDB" id="A0AA85K7H8"/>
<reference evidence="2" key="2">
    <citation type="submission" date="2023-11" db="UniProtKB">
        <authorList>
            <consortium name="WormBaseParasite"/>
        </authorList>
    </citation>
    <scope>IDENTIFICATION</scope>
</reference>